<sequence>MPEQIQNLEQAEKILDYWYAIEFLAQDKFDDMWEIRSKFLRAHDAFTKGKFKGKAIWSYRELRDSHSIYDIISADAKSCGMKKWGNITIYIGKIKREACIECIAESLPGAREEERPEKAHDSIALASLQIAPDGVYVEHSFSLSTIIWSMNQIKSGKGSLASRIDEKEYRIAIEEIEKKFFGTEEGRKQDPEDDQKQESEDSEERIQEFVPEAVTVRLLKDIYKYIKKAFVDGNIESADSTDDGQDIQEVYGACFQLFADEKSRAKMDDDNYLGLSHDYFSGDIKFVLQKIKDGKILSEGHMCEDLVHYISALDETSPKGKIDLVSPKDRDSFFQQVSDILSVENAPLGKWPSKFMPAFMQQMAVNLCIRKGTSDLFDVNGRVFSVNGPPGTGKTTLLKEIVVSNIIERAVFLADYKDPDDAFEKQAFLHGDKQENAYSQYIRGWYRLKNDRINDYSVLVTSCNNAAVENVSKELPLGTSLLNDLKPAADDTEEYRRMLDEVSGLFDSKRARTYETIHKKSAEDIYFTEYAKDLFGNEEVWGLVAAPLGKKVNISSFYNNVLSSLFWDFYAGRDFKDIRIKKYAQAREAFGRQLKVVQGLQEQLKDICDAVSAWSELARKQKESEQELFERKAEYQALMESEKLPVKKLKESLEQAVSKLEDIQKKKEIAELLLFEAEQEKETLSVKKRELLEKEADARRGTGVLGKLFNKKRAETKGQLADGYHEDVLKAEAELERVDRLLEERMQYMQEVQAEADETVQLKNEMETGIAAKQSGLHEKEKQIQEAESRLQQIKTEQNKRQPGYLETINSFTQENSVDAGTLLDSAFIDRLLSRNVKESTDAQVANPWFTKRYNREREKLFYYAMRLNKEFVLSSKSCRDNFKTLGQYWGMRPGDENERVVFHRVDREHFAGALYQTLFLLVPVLSSTFASLGKFLCDAKQAGVIGTLIVDEAGQAQPQMAVGALYRSRKAMIVGDPKQVEPVVTDDLNLLKRAFEDEALKPYKSKTVSVQSFADSLNSFGTWLDNVTDYPEWVGCPLLVHRRCISPMYDISNEISYNGIMKQQTREPDAEKERSFVYEKSQWINVTGKEKGNKNHFVEAQAQKVCEILEQAFCKSENPNLYIISPFTSVVDGMKAYIKDYKKNTAGTSLNKCDMEWMGRNIGTVHTFQGKEANEVIFLLGCDTSPEARGAIRWVNNNIVNVAATRAKFRLYVIGDEKAWQESACVKKAKTILDTFAIRKIKEILEEQLPEEEQAKALISASASLPSITSFQVNAVEDEEGSIDFSVDTSSLLQGLDPGFMSEELTKEQLGKFGFKSMADLKELPTEVQDNLLLGMKLFYLLSPVYKVYSQLDASCCAILFCKALELRMKECFEESLKAVFPEEKIRGQGKGRGSVELQNVKSNELTLGAFQAILYEKRTELGRRMAQKGKEEYGFEWWDAFVARLRECTGRRNRCCHSGLFSWKEQSYFLAEMFMRNRSDSQVRMDGILFESKIGKKLC</sequence>
<feature type="coiled-coil region" evidence="5">
    <location>
        <begin position="646"/>
        <end position="697"/>
    </location>
</feature>
<dbReference type="GO" id="GO:0016787">
    <property type="term" value="F:hydrolase activity"/>
    <property type="evidence" value="ECO:0007669"/>
    <property type="project" value="UniProtKB-KW"/>
</dbReference>
<feature type="domain" description="DNA2/NAM7 helicase-like C-terminal" evidence="7">
    <location>
        <begin position="1044"/>
        <end position="1218"/>
    </location>
</feature>
<keyword evidence="5" id="KW-0175">Coiled coil</keyword>
<protein>
    <submittedName>
        <fullName evidence="8">Viral (Superfamily 1) RNA helicase</fullName>
    </submittedName>
</protein>
<gene>
    <name evidence="8" type="ORF">BEI61_05340</name>
</gene>
<evidence type="ECO:0000256" key="1">
    <source>
        <dbReference type="ARBA" id="ARBA00022741"/>
    </source>
</evidence>
<evidence type="ECO:0000256" key="2">
    <source>
        <dbReference type="ARBA" id="ARBA00022801"/>
    </source>
</evidence>
<dbReference type="InterPro" id="IPR027417">
    <property type="entry name" value="P-loop_NTPase"/>
</dbReference>
<dbReference type="Gene3D" id="3.40.50.300">
    <property type="entry name" value="P-loop containing nucleotide triphosphate hydrolases"/>
    <property type="match status" value="3"/>
</dbReference>
<evidence type="ECO:0000313" key="8">
    <source>
        <dbReference type="EMBL" id="ODM04533.1"/>
    </source>
</evidence>
<evidence type="ECO:0000256" key="6">
    <source>
        <dbReference type="SAM" id="MobiDB-lite"/>
    </source>
</evidence>
<feature type="coiled-coil region" evidence="5">
    <location>
        <begin position="731"/>
        <end position="797"/>
    </location>
</feature>
<proteinExistence type="predicted"/>
<dbReference type="SUPFAM" id="SSF52540">
    <property type="entry name" value="P-loop containing nucleoside triphosphate hydrolases"/>
    <property type="match status" value="1"/>
</dbReference>
<dbReference type="InterPro" id="IPR041679">
    <property type="entry name" value="DNA2/NAM7-like_C"/>
</dbReference>
<dbReference type="PANTHER" id="PTHR43788:SF8">
    <property type="entry name" value="DNA-BINDING PROTEIN SMUBP-2"/>
    <property type="match status" value="1"/>
</dbReference>
<evidence type="ECO:0000313" key="9">
    <source>
        <dbReference type="Proteomes" id="UP000094067"/>
    </source>
</evidence>
<evidence type="ECO:0000256" key="3">
    <source>
        <dbReference type="ARBA" id="ARBA00022806"/>
    </source>
</evidence>
<name>A0A1E3A6Z8_9FIRM</name>
<feature type="region of interest" description="Disordered" evidence="6">
    <location>
        <begin position="182"/>
        <end position="206"/>
    </location>
</feature>
<dbReference type="Pfam" id="PF13087">
    <property type="entry name" value="AAA_12"/>
    <property type="match status" value="1"/>
</dbReference>
<reference evidence="8 9" key="1">
    <citation type="submission" date="2016-07" db="EMBL/GenBank/DDBJ databases">
        <title>Characterization of isolates of Eisenbergiella tayi derived from blood cultures, using whole genome sequencing.</title>
        <authorList>
            <person name="Burdz T."/>
            <person name="Wiebe D."/>
            <person name="Huynh C."/>
            <person name="Bernard K."/>
        </authorList>
    </citation>
    <scope>NUCLEOTIDE SEQUENCE [LARGE SCALE GENOMIC DNA]</scope>
    <source>
        <strain evidence="8 9">NML 110608</strain>
    </source>
</reference>
<organism evidence="8 9">
    <name type="scientific">Eisenbergiella tayi</name>
    <dbReference type="NCBI Taxonomy" id="1432052"/>
    <lineage>
        <taxon>Bacteria</taxon>
        <taxon>Bacillati</taxon>
        <taxon>Bacillota</taxon>
        <taxon>Clostridia</taxon>
        <taxon>Lachnospirales</taxon>
        <taxon>Lachnospiraceae</taxon>
        <taxon>Eisenbergiella</taxon>
    </lineage>
</organism>
<dbReference type="GO" id="GO:0005524">
    <property type="term" value="F:ATP binding"/>
    <property type="evidence" value="ECO:0007669"/>
    <property type="project" value="UniProtKB-KW"/>
</dbReference>
<evidence type="ECO:0000256" key="5">
    <source>
        <dbReference type="SAM" id="Coils"/>
    </source>
</evidence>
<dbReference type="Proteomes" id="UP000094067">
    <property type="component" value="Unassembled WGS sequence"/>
</dbReference>
<dbReference type="RefSeq" id="WP_242877716.1">
    <property type="nucleotide sequence ID" value="NZ_MCGH01000003.1"/>
</dbReference>
<keyword evidence="4" id="KW-0067">ATP-binding</keyword>
<keyword evidence="3 8" id="KW-0347">Helicase</keyword>
<keyword evidence="1" id="KW-0547">Nucleotide-binding</keyword>
<evidence type="ECO:0000259" key="7">
    <source>
        <dbReference type="Pfam" id="PF13087"/>
    </source>
</evidence>
<dbReference type="EMBL" id="MCGH01000003">
    <property type="protein sequence ID" value="ODM04533.1"/>
    <property type="molecule type" value="Genomic_DNA"/>
</dbReference>
<comment type="caution">
    <text evidence="8">The sequence shown here is derived from an EMBL/GenBank/DDBJ whole genome shotgun (WGS) entry which is preliminary data.</text>
</comment>
<dbReference type="PANTHER" id="PTHR43788">
    <property type="entry name" value="DNA2/NAM7 HELICASE FAMILY MEMBER"/>
    <property type="match status" value="1"/>
</dbReference>
<dbReference type="GO" id="GO:0043139">
    <property type="term" value="F:5'-3' DNA helicase activity"/>
    <property type="evidence" value="ECO:0007669"/>
    <property type="project" value="TreeGrafter"/>
</dbReference>
<evidence type="ECO:0000256" key="4">
    <source>
        <dbReference type="ARBA" id="ARBA00022840"/>
    </source>
</evidence>
<dbReference type="InterPro" id="IPR050534">
    <property type="entry name" value="Coronavir_polyprotein_1ab"/>
</dbReference>
<keyword evidence="2" id="KW-0378">Hydrolase</keyword>
<dbReference type="PATRIC" id="fig|1432052.4.peg.5938"/>
<accession>A0A1E3A6Z8</accession>